<evidence type="ECO:0000256" key="1">
    <source>
        <dbReference type="SAM" id="MobiDB-lite"/>
    </source>
</evidence>
<proteinExistence type="predicted"/>
<reference evidence="2 3" key="1">
    <citation type="submission" date="2020-08" db="EMBL/GenBank/DDBJ databases">
        <title>A novel species.</title>
        <authorList>
            <person name="Gao J."/>
        </authorList>
    </citation>
    <scope>NUCLEOTIDE SEQUENCE [LARGE SCALE GENOMIC DNA]</scope>
    <source>
        <strain evidence="2 3">CRXT-G-22</strain>
    </source>
</reference>
<keyword evidence="3" id="KW-1185">Reference proteome</keyword>
<gene>
    <name evidence="2" type="ORF">IAG44_34505</name>
</gene>
<dbReference type="EMBL" id="CP060828">
    <property type="protein sequence ID" value="QNP74070.1"/>
    <property type="molecule type" value="Genomic_DNA"/>
</dbReference>
<dbReference type="RefSeq" id="WP_187750996.1">
    <property type="nucleotide sequence ID" value="NZ_CP060828.1"/>
</dbReference>
<accession>A0A7H0IMQ4</accession>
<evidence type="ECO:0000313" key="3">
    <source>
        <dbReference type="Proteomes" id="UP000516052"/>
    </source>
</evidence>
<evidence type="ECO:0000313" key="2">
    <source>
        <dbReference type="EMBL" id="QNP74070.1"/>
    </source>
</evidence>
<organism evidence="2 3">
    <name type="scientific">Streptomyces roseirectus</name>
    <dbReference type="NCBI Taxonomy" id="2768066"/>
    <lineage>
        <taxon>Bacteria</taxon>
        <taxon>Bacillati</taxon>
        <taxon>Actinomycetota</taxon>
        <taxon>Actinomycetes</taxon>
        <taxon>Kitasatosporales</taxon>
        <taxon>Streptomycetaceae</taxon>
        <taxon>Streptomyces</taxon>
    </lineage>
</organism>
<dbReference type="AlphaFoldDB" id="A0A7H0IMQ4"/>
<sequence>MPLRAVARRPVAAPGPAALSQAAPVPDGRIGVHPHARTTGRSSVSAASVVADRLTARYGMPRVLARDEDDVLRRYEPFGRAREGPARG</sequence>
<feature type="region of interest" description="Disordered" evidence="1">
    <location>
        <begin position="1"/>
        <end position="44"/>
    </location>
</feature>
<name>A0A7H0IMQ4_9ACTN</name>
<feature type="compositionally biased region" description="Low complexity" evidence="1">
    <location>
        <begin position="1"/>
        <end position="24"/>
    </location>
</feature>
<dbReference type="Proteomes" id="UP000516052">
    <property type="component" value="Chromosome"/>
</dbReference>
<dbReference type="KEGG" id="sroi:IAG44_34505"/>
<protein>
    <submittedName>
        <fullName evidence="2">Uncharacterized protein</fullName>
    </submittedName>
</protein>